<comment type="caution">
    <text evidence="1">The sequence shown here is derived from an EMBL/GenBank/DDBJ whole genome shotgun (WGS) entry which is preliminary data.</text>
</comment>
<reference evidence="1 2" key="1">
    <citation type="submission" date="2019-04" db="EMBL/GenBank/DDBJ databases">
        <title>Pedobacter sp. RP-3-22 sp. nov., isolated from Arctic soil.</title>
        <authorList>
            <person name="Dahal R.H."/>
            <person name="Kim D.-U."/>
        </authorList>
    </citation>
    <scope>NUCLEOTIDE SEQUENCE [LARGE SCALE GENOMIC DNA]</scope>
    <source>
        <strain evidence="1 2">RP-3-22</strain>
    </source>
</reference>
<dbReference type="AlphaFoldDB" id="A0A4U1CH93"/>
<dbReference type="OrthoDB" id="1095195at2"/>
<dbReference type="InterPro" id="IPR032183">
    <property type="entry name" value="PKD-like"/>
</dbReference>
<evidence type="ECO:0000313" key="1">
    <source>
        <dbReference type="EMBL" id="TKC06641.1"/>
    </source>
</evidence>
<accession>A0A4U1CH93</accession>
<keyword evidence="2" id="KW-1185">Reference proteome</keyword>
<gene>
    <name evidence="1" type="ORF">FA048_15660</name>
</gene>
<sequence>MKKNILSLLYGFALISLLTVGCMKDKGNYDLKIINEIEVGALSTTANIDILLNDTLRITPTVTQNNVTNGKYTYSWYIFSDAFGPKIELSDKKDLKVAINAPLGGYTLMYVVKDINTNITSTVQTHLNIISRFGSGIVVLEEKAQGGDISHIGLDGQIYRNLYTTGNQGNYIPKPIGELVGFYHKRGEQIQKPYNLFISAPERSTIQLDAENYQQAGLFSAMLAIPPAAPVHLSAIQGYWSGNSIFAAVNGKIHFGTQDVAVPLFEGSLIGDYEVAPFIITATSAGRQNTPAITTNFICYDQKNRRFLWFSGFATGQLNTYATDMSSPGAFNPNNVGKTCVYACYSNEYAYYNWLMKDDAGKMYFYQIYPISTQKAAAAYAEIPASAGMNNAAIFAGSTELPHIYYVSGNNIMLYDYKSNTAKLVYTPSAGEQITDLKFSVSRVAEFNTFYRIIRTTGKIYIATYNGTEGKVQEFDVSATGDLGSPVKKYGGFGKITSMFYKEKR</sequence>
<dbReference type="Pfam" id="PF16407">
    <property type="entry name" value="PKD_2"/>
    <property type="match status" value="1"/>
</dbReference>
<evidence type="ECO:0008006" key="3">
    <source>
        <dbReference type="Google" id="ProtNLM"/>
    </source>
</evidence>
<dbReference type="PROSITE" id="PS51257">
    <property type="entry name" value="PROKAR_LIPOPROTEIN"/>
    <property type="match status" value="1"/>
</dbReference>
<evidence type="ECO:0000313" key="2">
    <source>
        <dbReference type="Proteomes" id="UP000309488"/>
    </source>
</evidence>
<proteinExistence type="predicted"/>
<protein>
    <recommendedName>
        <fullName evidence="3">PKD-like family protein</fullName>
    </recommendedName>
</protein>
<dbReference type="Proteomes" id="UP000309488">
    <property type="component" value="Unassembled WGS sequence"/>
</dbReference>
<name>A0A4U1CH93_9SPHI</name>
<dbReference type="EMBL" id="SWBR01000004">
    <property type="protein sequence ID" value="TKC06641.1"/>
    <property type="molecule type" value="Genomic_DNA"/>
</dbReference>
<organism evidence="1 2">
    <name type="scientific">Pedobacter polaris</name>
    <dbReference type="NCBI Taxonomy" id="2571273"/>
    <lineage>
        <taxon>Bacteria</taxon>
        <taxon>Pseudomonadati</taxon>
        <taxon>Bacteroidota</taxon>
        <taxon>Sphingobacteriia</taxon>
        <taxon>Sphingobacteriales</taxon>
        <taxon>Sphingobacteriaceae</taxon>
        <taxon>Pedobacter</taxon>
    </lineage>
</organism>